<protein>
    <submittedName>
        <fullName evidence="9">Gag-pol polyprotein</fullName>
    </submittedName>
</protein>
<dbReference type="GO" id="GO:0015074">
    <property type="term" value="P:DNA integration"/>
    <property type="evidence" value="ECO:0007669"/>
    <property type="project" value="InterPro"/>
</dbReference>
<dbReference type="InterPro" id="IPR057670">
    <property type="entry name" value="SH3_retrovirus"/>
</dbReference>
<evidence type="ECO:0000256" key="2">
    <source>
        <dbReference type="ARBA" id="ARBA00022723"/>
    </source>
</evidence>
<dbReference type="GO" id="GO:0042575">
    <property type="term" value="C:DNA polymerase complex"/>
    <property type="evidence" value="ECO:0007669"/>
    <property type="project" value="UniProtKB-ARBA"/>
</dbReference>
<dbReference type="GO" id="GO:0003676">
    <property type="term" value="F:nucleic acid binding"/>
    <property type="evidence" value="ECO:0007669"/>
    <property type="project" value="InterPro"/>
</dbReference>
<accession>A0A0J7KI47</accession>
<dbReference type="PROSITE" id="PS50158">
    <property type="entry name" value="ZF_CCHC"/>
    <property type="match status" value="1"/>
</dbReference>
<dbReference type="Proteomes" id="UP000036403">
    <property type="component" value="Unassembled WGS sequence"/>
</dbReference>
<feature type="domain" description="Integrase catalytic" evidence="8">
    <location>
        <begin position="501"/>
        <end position="667"/>
    </location>
</feature>
<keyword evidence="5" id="KW-0863">Zinc-finger</keyword>
<dbReference type="STRING" id="67767.A0A0J7KI47"/>
<sequence length="1356" mass="154061">MKKMADDEKYKVPLFDGSNWKFRMQILLEEHDLYNLVCEELDTLIAGLPTASADAQTSTLRKNDKKCKSLITQRISDSHLEYVKEKDTAYDMWKALSDSFERTGVSSQLRLRKTLLTMRYAPTESMASHFLKFDKLIRELKSTGAKIEETDIVCHLLLTMPEEYDMVVTALETMSSGQLTLSFVKTRLLDEEAKRGGSTGSVGGSPSTVFSATTNKRHGNRNANSTGNRNANSKRNSNGNSVGSGKQRTRFDYRCHHCGIVGHKRSECRKLKYGDKNSETANAALDDDSNNNQKAFVFLANGSDSDVSSVNWVLDSGSTEHLSTKKTKLINVRKLITPINIRVAKSGHMLTADEIGDLRVRARVNGKISDILMTGILSVAGLECNLLSVRKLEINGFSVTFEDSKGIIKKGNSVAAIAYRKDKLYELCVESVTETANFCRINETTQLWHHRLGHLSSSGMKKLVSMASGMDVKELETSSELCETCVEGKQTRLPHQTHRIRAKRPLELIHSDLCGPINITSFDGKRYLLTFIDDFTHFTVAYTLEAKSEVLRHFKMFQSLAEAHFNLKISRFRCDNGREYLSTETRQHFEDCGIQFEFTIPYTPQQNGVAERMNRTIMEKARCMILHSKMNKIFWSEAVIAAVYLINRCPTNAVKDKLPAELWYGEKPDLRKLRVFGCVALLHIPKELINGKFESRSKRCRLMGYCTNGYRLWCQESKKIILGRDVIFNESKFTFESEDFYGGLKFTGEAAKNQESSGPTKSQKSSDSGGATKSQDSSNSGGEQEASSDEGSEDFNSVEEDVNQRNTTPEDKAKTLRKSSREKNKPKYLNDYTVLALCAESFVEDVPQQFDDIHGRNDKRQWIHAVNEEITSLVENKTWDLIPLPPGKKVISNRWVFKIKRDKDGNIDKYKARLVVKGCSQRRGLDYEETYAPVARLTTVRTLLSIANEFKLKTRQLDVKNAFLHGTISEEIYMKLPQGFTQDSGLVCKLNRSLYGLKQASRAWNTRFNEFILTLGLKRSERDHCLYTATSKKCRLYLLLYVDDIIIAGQDETQMQEIVDALKSEFAMTDIGEIGSFLGIKIEKTSRGLFLSQRAYMEKMLARFGMTECNPSKSPMEANPEKQENDDGEVIIEMKPYRELVGCLMFLMLNTRPDISVTVNYYSRFQSNAKLIHWKGLKRVLRYIRGTLDYGLLFKRGLDPETPLRVYVDANWATDCDRKSTTGFLLQVFGSTVAWSTKKQTGVTLSSTEAEYVALATALTEAIWLKGLLEDFSVNSDRSIVVHEDNQSVIHLLSRWEHRRLKHVDVKYNFVRNMYQNKEINVQYLNTKEQTADILTKSLIGDQFVKLRSYIGVCKI</sequence>
<evidence type="ECO:0000313" key="10">
    <source>
        <dbReference type="Proteomes" id="UP000036403"/>
    </source>
</evidence>
<evidence type="ECO:0000313" key="9">
    <source>
        <dbReference type="EMBL" id="KMQ90088.1"/>
    </source>
</evidence>
<dbReference type="Pfam" id="PF14223">
    <property type="entry name" value="Retrotran_gag_2"/>
    <property type="match status" value="1"/>
</dbReference>
<evidence type="ECO:0000256" key="4">
    <source>
        <dbReference type="ARBA" id="ARBA00022801"/>
    </source>
</evidence>
<dbReference type="EMBL" id="LBMM01007046">
    <property type="protein sequence ID" value="KMQ90088.1"/>
    <property type="molecule type" value="Genomic_DNA"/>
</dbReference>
<dbReference type="GO" id="GO:0008270">
    <property type="term" value="F:zinc ion binding"/>
    <property type="evidence" value="ECO:0007669"/>
    <property type="project" value="UniProtKB-KW"/>
</dbReference>
<dbReference type="Pfam" id="PF25597">
    <property type="entry name" value="SH3_retrovirus"/>
    <property type="match status" value="1"/>
</dbReference>
<dbReference type="SUPFAM" id="SSF56672">
    <property type="entry name" value="DNA/RNA polymerases"/>
    <property type="match status" value="1"/>
</dbReference>
<dbReference type="InterPro" id="IPR043502">
    <property type="entry name" value="DNA/RNA_pol_sf"/>
</dbReference>
<dbReference type="InterPro" id="IPR054722">
    <property type="entry name" value="PolX-like_BBD"/>
</dbReference>
<evidence type="ECO:0000256" key="1">
    <source>
        <dbReference type="ARBA" id="ARBA00022670"/>
    </source>
</evidence>
<dbReference type="Pfam" id="PF00665">
    <property type="entry name" value="rve"/>
    <property type="match status" value="1"/>
</dbReference>
<keyword evidence="3" id="KW-0064">Aspartyl protease</keyword>
<name>A0A0J7KI47_LASNI</name>
<dbReference type="InterPro" id="IPR012337">
    <property type="entry name" value="RNaseH-like_sf"/>
</dbReference>
<keyword evidence="5" id="KW-0862">Zinc</keyword>
<dbReference type="Gene3D" id="3.30.420.10">
    <property type="entry name" value="Ribonuclease H-like superfamily/Ribonuclease H"/>
    <property type="match status" value="1"/>
</dbReference>
<dbReference type="PANTHER" id="PTHR42648">
    <property type="entry name" value="TRANSPOSASE, PUTATIVE-RELATED"/>
    <property type="match status" value="1"/>
</dbReference>
<dbReference type="GO" id="GO:0004190">
    <property type="term" value="F:aspartic-type endopeptidase activity"/>
    <property type="evidence" value="ECO:0007669"/>
    <property type="project" value="UniProtKB-KW"/>
</dbReference>
<dbReference type="InterPro" id="IPR039537">
    <property type="entry name" value="Retrotran_Ty1/copia-like"/>
</dbReference>
<organism evidence="9 10">
    <name type="scientific">Lasius niger</name>
    <name type="common">Black garden ant</name>
    <dbReference type="NCBI Taxonomy" id="67767"/>
    <lineage>
        <taxon>Eukaryota</taxon>
        <taxon>Metazoa</taxon>
        <taxon>Ecdysozoa</taxon>
        <taxon>Arthropoda</taxon>
        <taxon>Hexapoda</taxon>
        <taxon>Insecta</taxon>
        <taxon>Pterygota</taxon>
        <taxon>Neoptera</taxon>
        <taxon>Endopterygota</taxon>
        <taxon>Hymenoptera</taxon>
        <taxon>Apocrita</taxon>
        <taxon>Aculeata</taxon>
        <taxon>Formicoidea</taxon>
        <taxon>Formicidae</taxon>
        <taxon>Formicinae</taxon>
        <taxon>Lasius</taxon>
        <taxon>Lasius</taxon>
    </lineage>
</organism>
<keyword evidence="2" id="KW-0479">Metal-binding</keyword>
<keyword evidence="4" id="KW-0378">Hydrolase</keyword>
<dbReference type="Pfam" id="PF07727">
    <property type="entry name" value="RVT_2"/>
    <property type="match status" value="1"/>
</dbReference>
<gene>
    <name evidence="9" type="ORF">RF55_10188</name>
</gene>
<comment type="caution">
    <text evidence="9">The sequence shown here is derived from an EMBL/GenBank/DDBJ whole genome shotgun (WGS) entry which is preliminary data.</text>
</comment>
<dbReference type="InterPro" id="IPR001584">
    <property type="entry name" value="Integrase_cat-core"/>
</dbReference>
<dbReference type="PaxDb" id="67767-A0A0J7KI47"/>
<evidence type="ECO:0000256" key="5">
    <source>
        <dbReference type="PROSITE-ProRule" id="PRU00047"/>
    </source>
</evidence>
<evidence type="ECO:0000259" key="8">
    <source>
        <dbReference type="PROSITE" id="PS50994"/>
    </source>
</evidence>
<dbReference type="PANTHER" id="PTHR42648:SF28">
    <property type="entry name" value="TRANSPOSON-ENCODED PROTEIN WITH RIBONUCLEASE H-LIKE AND RETROVIRUS ZINC FINGER-LIKE DOMAINS"/>
    <property type="match status" value="1"/>
</dbReference>
<evidence type="ECO:0000259" key="7">
    <source>
        <dbReference type="PROSITE" id="PS50158"/>
    </source>
</evidence>
<reference evidence="9 10" key="1">
    <citation type="submission" date="2015-04" db="EMBL/GenBank/DDBJ databases">
        <title>Lasius niger genome sequencing.</title>
        <authorList>
            <person name="Konorov E.A."/>
            <person name="Nikitin M.A."/>
            <person name="Kirill M.V."/>
            <person name="Chang P."/>
        </authorList>
    </citation>
    <scope>NUCLEOTIDE SEQUENCE [LARGE SCALE GENOMIC DNA]</scope>
    <source>
        <tissue evidence="9">Whole</tissue>
    </source>
</reference>
<dbReference type="InterPro" id="IPR025724">
    <property type="entry name" value="GAG-pre-integrase_dom"/>
</dbReference>
<evidence type="ECO:0000256" key="6">
    <source>
        <dbReference type="SAM" id="MobiDB-lite"/>
    </source>
</evidence>
<dbReference type="PROSITE" id="PS50994">
    <property type="entry name" value="INTEGRASE"/>
    <property type="match status" value="1"/>
</dbReference>
<dbReference type="GO" id="GO:0071897">
    <property type="term" value="P:DNA biosynthetic process"/>
    <property type="evidence" value="ECO:0007669"/>
    <property type="project" value="UniProtKB-ARBA"/>
</dbReference>
<dbReference type="CDD" id="cd09272">
    <property type="entry name" value="RNase_HI_RT_Ty1"/>
    <property type="match status" value="1"/>
</dbReference>
<feature type="compositionally biased region" description="Polar residues" evidence="6">
    <location>
        <begin position="221"/>
        <end position="246"/>
    </location>
</feature>
<feature type="domain" description="CCHC-type" evidence="7">
    <location>
        <begin position="254"/>
        <end position="270"/>
    </location>
</feature>
<feature type="region of interest" description="Disordered" evidence="6">
    <location>
        <begin position="751"/>
        <end position="822"/>
    </location>
</feature>
<keyword evidence="10" id="KW-1185">Reference proteome</keyword>
<dbReference type="Pfam" id="PF13976">
    <property type="entry name" value="gag_pre-integrs"/>
    <property type="match status" value="1"/>
</dbReference>
<dbReference type="OrthoDB" id="7600563at2759"/>
<dbReference type="SUPFAM" id="SSF53098">
    <property type="entry name" value="Ribonuclease H-like"/>
    <property type="match status" value="1"/>
</dbReference>
<feature type="compositionally biased region" description="Acidic residues" evidence="6">
    <location>
        <begin position="786"/>
        <end position="801"/>
    </location>
</feature>
<dbReference type="InterPro" id="IPR036397">
    <property type="entry name" value="RNaseH_sf"/>
</dbReference>
<keyword evidence="1" id="KW-0645">Protease</keyword>
<dbReference type="Pfam" id="PF22936">
    <property type="entry name" value="Pol_BBD"/>
    <property type="match status" value="1"/>
</dbReference>
<dbReference type="InterPro" id="IPR001878">
    <property type="entry name" value="Znf_CCHC"/>
</dbReference>
<feature type="region of interest" description="Disordered" evidence="6">
    <location>
        <begin position="194"/>
        <end position="246"/>
    </location>
</feature>
<dbReference type="InterPro" id="IPR013103">
    <property type="entry name" value="RVT_2"/>
</dbReference>
<proteinExistence type="predicted"/>
<dbReference type="GO" id="GO:0006508">
    <property type="term" value="P:proteolysis"/>
    <property type="evidence" value="ECO:0007669"/>
    <property type="project" value="UniProtKB-KW"/>
</dbReference>
<feature type="compositionally biased region" description="Polar residues" evidence="6">
    <location>
        <begin position="753"/>
        <end position="782"/>
    </location>
</feature>
<evidence type="ECO:0000256" key="3">
    <source>
        <dbReference type="ARBA" id="ARBA00022750"/>
    </source>
</evidence>
<feature type="compositionally biased region" description="Basic and acidic residues" evidence="6">
    <location>
        <begin position="808"/>
        <end position="822"/>
    </location>
</feature>